<evidence type="ECO:0000313" key="14">
    <source>
        <dbReference type="Proteomes" id="UP000245412"/>
    </source>
</evidence>
<comment type="subcellular location">
    <subcellularLocation>
        <location evidence="1">Cytoplasm</location>
    </subcellularLocation>
</comment>
<dbReference type="InterPro" id="IPR020449">
    <property type="entry name" value="Tscrpt_reg_AraC-type_HTH"/>
</dbReference>
<dbReference type="GO" id="GO:0000160">
    <property type="term" value="P:phosphorelay signal transduction system"/>
    <property type="evidence" value="ECO:0007669"/>
    <property type="project" value="UniProtKB-KW"/>
</dbReference>
<evidence type="ECO:0000256" key="8">
    <source>
        <dbReference type="ARBA" id="ARBA00023163"/>
    </source>
</evidence>
<evidence type="ECO:0000256" key="2">
    <source>
        <dbReference type="ARBA" id="ARBA00018672"/>
    </source>
</evidence>
<dbReference type="PROSITE" id="PS01124">
    <property type="entry name" value="HTH_ARAC_FAMILY_2"/>
    <property type="match status" value="1"/>
</dbReference>
<keyword evidence="7" id="KW-0238">DNA-binding</keyword>
<feature type="modified residue" description="4-aspartylphosphate" evidence="10">
    <location>
        <position position="56"/>
    </location>
</feature>
<keyword evidence="4 10" id="KW-0597">Phosphoprotein</keyword>
<dbReference type="InterPro" id="IPR009057">
    <property type="entry name" value="Homeodomain-like_sf"/>
</dbReference>
<evidence type="ECO:0000256" key="9">
    <source>
        <dbReference type="ARBA" id="ARBA00024867"/>
    </source>
</evidence>
<dbReference type="Gene3D" id="3.40.50.2300">
    <property type="match status" value="1"/>
</dbReference>
<keyword evidence="8" id="KW-0804">Transcription</keyword>
<dbReference type="InterPro" id="IPR051552">
    <property type="entry name" value="HptR"/>
</dbReference>
<evidence type="ECO:0000259" key="12">
    <source>
        <dbReference type="PROSITE" id="PS50110"/>
    </source>
</evidence>
<feature type="domain" description="Response regulatory" evidence="12">
    <location>
        <begin position="4"/>
        <end position="121"/>
    </location>
</feature>
<dbReference type="InterPro" id="IPR011006">
    <property type="entry name" value="CheY-like_superfamily"/>
</dbReference>
<dbReference type="PRINTS" id="PR00032">
    <property type="entry name" value="HTHARAC"/>
</dbReference>
<evidence type="ECO:0000313" key="13">
    <source>
        <dbReference type="EMBL" id="PWJ75628.1"/>
    </source>
</evidence>
<keyword evidence="5" id="KW-0902">Two-component regulatory system</keyword>
<keyword evidence="14" id="KW-1185">Reference proteome</keyword>
<evidence type="ECO:0000256" key="6">
    <source>
        <dbReference type="ARBA" id="ARBA00023015"/>
    </source>
</evidence>
<evidence type="ECO:0000256" key="10">
    <source>
        <dbReference type="PROSITE-ProRule" id="PRU00169"/>
    </source>
</evidence>
<evidence type="ECO:0000256" key="5">
    <source>
        <dbReference type="ARBA" id="ARBA00023012"/>
    </source>
</evidence>
<dbReference type="PROSITE" id="PS50110">
    <property type="entry name" value="RESPONSE_REGULATORY"/>
    <property type="match status" value="1"/>
</dbReference>
<dbReference type="SUPFAM" id="SSF52172">
    <property type="entry name" value="CheY-like"/>
    <property type="match status" value="1"/>
</dbReference>
<evidence type="ECO:0000256" key="4">
    <source>
        <dbReference type="ARBA" id="ARBA00022553"/>
    </source>
</evidence>
<accession>A0AB73T409</accession>
<dbReference type="SMART" id="SM00448">
    <property type="entry name" value="REC"/>
    <property type="match status" value="1"/>
</dbReference>
<sequence length="509" mass="59212">MKYRIVIAEDEPVIQRYNKRIVERNTEEFEVCALCENGEDVLEYLEEHEADVVMTDVRMPAMDGIELIRVLKDRRPGIITVVLSGYQDFPYVRECMKLGSEDYLLKPLKDPVVADTLKSLKEKLDRQRLKHLEQQFEEFIKKGEMAEEFIQWLELNGRDHVLVLLRSGCPHAGSFETLLPVGNPRLFELVKEWGLQELVMAGGRYINERLILLRRGSLRRFCALLEKRAEEMQGKNYYTCIYENLGSDSSRVQEKICLLTKTADEQMVVGKTIMGRPEQFFSRSYTDIDSRLRGKMTALVKGGQWEGLKDVIIELFRIWENEQASLHWIQSEVMDIITLIHMNMGGKQPDFIKKALEAMDGAYVYARSASDILFNLCDFVTEQVNSRREYRKDSKELYEDIRDYVYKNISSNIRLRDITERFYISQTYVNRLFNKYADTSFYDFVLAEKILQAKHIYEENPGAKIREVAQMLGFSDAGYFGKVFKARTGETPSEYAKNIDSSHGADKMT</sequence>
<dbReference type="SMART" id="SM00342">
    <property type="entry name" value="HTH_ARAC"/>
    <property type="match status" value="1"/>
</dbReference>
<evidence type="ECO:0000256" key="3">
    <source>
        <dbReference type="ARBA" id="ARBA00022490"/>
    </source>
</evidence>
<dbReference type="InterPro" id="IPR001789">
    <property type="entry name" value="Sig_transdc_resp-reg_receiver"/>
</dbReference>
<gene>
    <name evidence="13" type="ORF">C7383_106198</name>
</gene>
<dbReference type="PANTHER" id="PTHR42713">
    <property type="entry name" value="HISTIDINE KINASE-RELATED"/>
    <property type="match status" value="1"/>
</dbReference>
<dbReference type="GO" id="GO:0005737">
    <property type="term" value="C:cytoplasm"/>
    <property type="evidence" value="ECO:0007669"/>
    <property type="project" value="UniProtKB-SubCell"/>
</dbReference>
<dbReference type="GO" id="GO:0043565">
    <property type="term" value="F:sequence-specific DNA binding"/>
    <property type="evidence" value="ECO:0007669"/>
    <property type="project" value="InterPro"/>
</dbReference>
<protein>
    <recommendedName>
        <fullName evidence="2">Stage 0 sporulation protein A homolog</fullName>
    </recommendedName>
</protein>
<dbReference type="PANTHER" id="PTHR42713:SF3">
    <property type="entry name" value="TRANSCRIPTIONAL REGULATORY PROTEIN HPTR"/>
    <property type="match status" value="1"/>
</dbReference>
<dbReference type="GO" id="GO:0003700">
    <property type="term" value="F:DNA-binding transcription factor activity"/>
    <property type="evidence" value="ECO:0007669"/>
    <property type="project" value="InterPro"/>
</dbReference>
<dbReference type="Pfam" id="PF12833">
    <property type="entry name" value="HTH_18"/>
    <property type="match status" value="1"/>
</dbReference>
<evidence type="ECO:0000256" key="1">
    <source>
        <dbReference type="ARBA" id="ARBA00004496"/>
    </source>
</evidence>
<dbReference type="CDD" id="cd17536">
    <property type="entry name" value="REC_YesN-like"/>
    <property type="match status" value="1"/>
</dbReference>
<proteinExistence type="predicted"/>
<evidence type="ECO:0000256" key="7">
    <source>
        <dbReference type="ARBA" id="ARBA00023125"/>
    </source>
</evidence>
<name>A0AB73T409_9FIRM</name>
<dbReference type="AlphaFoldDB" id="A0AB73T409"/>
<comment type="caution">
    <text evidence="13">The sequence shown here is derived from an EMBL/GenBank/DDBJ whole genome shotgun (WGS) entry which is preliminary data.</text>
</comment>
<dbReference type="InterPro" id="IPR018060">
    <property type="entry name" value="HTH_AraC"/>
</dbReference>
<reference evidence="13 14" key="1">
    <citation type="submission" date="2018-05" db="EMBL/GenBank/DDBJ databases">
        <authorList>
            <person name="Goeker M."/>
            <person name="Huntemann M."/>
            <person name="Clum A."/>
            <person name="Pillay M."/>
            <person name="Palaniappan K."/>
            <person name="Varghese N."/>
            <person name="Mikhailova N."/>
            <person name="Stamatis D."/>
            <person name="Reddy T."/>
            <person name="Daum C."/>
            <person name="Shapiro N."/>
            <person name="Ivanova N."/>
            <person name="Kyrpides N."/>
            <person name="Woyke T."/>
        </authorList>
    </citation>
    <scope>NUCLEOTIDE SEQUENCE [LARGE SCALE GENOMIC DNA]</scope>
    <source>
        <strain evidence="13 14">DSM 26524</strain>
    </source>
</reference>
<comment type="function">
    <text evidence="9">May play the central regulatory role in sporulation. It may be an element of the effector pathway responsible for the activation of sporulation genes in response to nutritional stress. Spo0A may act in concert with spo0H (a sigma factor) to control the expression of some genes that are critical to the sporulation process.</text>
</comment>
<feature type="domain" description="HTH araC/xylS-type" evidence="11">
    <location>
        <begin position="399"/>
        <end position="498"/>
    </location>
</feature>
<dbReference type="Proteomes" id="UP000245412">
    <property type="component" value="Unassembled WGS sequence"/>
</dbReference>
<keyword evidence="6" id="KW-0805">Transcription regulation</keyword>
<dbReference type="Pfam" id="PF00072">
    <property type="entry name" value="Response_reg"/>
    <property type="match status" value="1"/>
</dbReference>
<dbReference type="RefSeq" id="WP_109626557.1">
    <property type="nucleotide sequence ID" value="NZ_JANKBI010000004.1"/>
</dbReference>
<organism evidence="13 14">
    <name type="scientific">Murimonas intestini</name>
    <dbReference type="NCBI Taxonomy" id="1337051"/>
    <lineage>
        <taxon>Bacteria</taxon>
        <taxon>Bacillati</taxon>
        <taxon>Bacillota</taxon>
        <taxon>Clostridia</taxon>
        <taxon>Lachnospirales</taxon>
        <taxon>Lachnospiraceae</taxon>
        <taxon>Murimonas</taxon>
    </lineage>
</organism>
<evidence type="ECO:0000259" key="11">
    <source>
        <dbReference type="PROSITE" id="PS01124"/>
    </source>
</evidence>
<dbReference type="SUPFAM" id="SSF46689">
    <property type="entry name" value="Homeodomain-like"/>
    <property type="match status" value="1"/>
</dbReference>
<dbReference type="Gene3D" id="1.10.10.60">
    <property type="entry name" value="Homeodomain-like"/>
    <property type="match status" value="2"/>
</dbReference>
<dbReference type="EMBL" id="QGGY01000006">
    <property type="protein sequence ID" value="PWJ75628.1"/>
    <property type="molecule type" value="Genomic_DNA"/>
</dbReference>
<keyword evidence="3" id="KW-0963">Cytoplasm</keyword>